<reference evidence="2" key="1">
    <citation type="journal article" date="2020" name="bioRxiv">
        <title>Hybrid origin of Populus tomentosa Carr. identified through genome sequencing and phylogenomic analysis.</title>
        <authorList>
            <person name="An X."/>
            <person name="Gao K."/>
            <person name="Chen Z."/>
            <person name="Li J."/>
            <person name="Yang X."/>
            <person name="Yang X."/>
            <person name="Zhou J."/>
            <person name="Guo T."/>
            <person name="Zhao T."/>
            <person name="Huang S."/>
            <person name="Miao D."/>
            <person name="Khan W.U."/>
            <person name="Rao P."/>
            <person name="Ye M."/>
            <person name="Lei B."/>
            <person name="Liao W."/>
            <person name="Wang J."/>
            <person name="Ji L."/>
            <person name="Li Y."/>
            <person name="Guo B."/>
            <person name="Mustafa N.S."/>
            <person name="Li S."/>
            <person name="Yun Q."/>
            <person name="Keller S.R."/>
            <person name="Mao J."/>
            <person name="Zhang R."/>
            <person name="Strauss S.H."/>
        </authorList>
    </citation>
    <scope>NUCLEOTIDE SEQUENCE</scope>
    <source>
        <strain evidence="2">GM15</strain>
        <tissue evidence="2">Leaf</tissue>
    </source>
</reference>
<keyword evidence="3" id="KW-1185">Reference proteome</keyword>
<accession>A0A8X7XVL8</accession>
<dbReference type="OrthoDB" id="1894372at2759"/>
<dbReference type="AlphaFoldDB" id="A0A8X7XVL8"/>
<name>A0A8X7XVL8_POPTO</name>
<keyword evidence="1" id="KW-0812">Transmembrane</keyword>
<keyword evidence="1" id="KW-0472">Membrane</keyword>
<dbReference type="Proteomes" id="UP000886885">
    <property type="component" value="Chromosome 18D"/>
</dbReference>
<organism evidence="2 3">
    <name type="scientific">Populus tomentosa</name>
    <name type="common">Chinese white poplar</name>
    <dbReference type="NCBI Taxonomy" id="118781"/>
    <lineage>
        <taxon>Eukaryota</taxon>
        <taxon>Viridiplantae</taxon>
        <taxon>Streptophyta</taxon>
        <taxon>Embryophyta</taxon>
        <taxon>Tracheophyta</taxon>
        <taxon>Spermatophyta</taxon>
        <taxon>Magnoliopsida</taxon>
        <taxon>eudicotyledons</taxon>
        <taxon>Gunneridae</taxon>
        <taxon>Pentapetalae</taxon>
        <taxon>rosids</taxon>
        <taxon>fabids</taxon>
        <taxon>Malpighiales</taxon>
        <taxon>Salicaceae</taxon>
        <taxon>Saliceae</taxon>
        <taxon>Populus</taxon>
    </lineage>
</organism>
<gene>
    <name evidence="2" type="ORF">POTOM_056971</name>
</gene>
<proteinExistence type="predicted"/>
<feature type="transmembrane region" description="Helical" evidence="1">
    <location>
        <begin position="53"/>
        <end position="78"/>
    </location>
</feature>
<protein>
    <submittedName>
        <fullName evidence="2">Uncharacterized protein</fullName>
    </submittedName>
</protein>
<keyword evidence="1" id="KW-1133">Transmembrane helix</keyword>
<evidence type="ECO:0000313" key="3">
    <source>
        <dbReference type="Proteomes" id="UP000886885"/>
    </source>
</evidence>
<evidence type="ECO:0000313" key="2">
    <source>
        <dbReference type="EMBL" id="KAG6739376.1"/>
    </source>
</evidence>
<evidence type="ECO:0000256" key="1">
    <source>
        <dbReference type="SAM" id="Phobius"/>
    </source>
</evidence>
<sequence length="151" mass="17241">MPALEFQMGNKLGRSSILSCPPLLVVVIAAQYRQMIQEIQAKGCSASDKPLSIFCFQYIVAICCLLFLEVAVIVAIFFKIDWGKFETLHLWFSYWLCFSCHIYPRLLSQQITTYTGQKNTDFEILMSFHVKISRAIMLLIMVAQVNSKTKG</sequence>
<comment type="caution">
    <text evidence="2">The sequence shown here is derived from an EMBL/GenBank/DDBJ whole genome shotgun (WGS) entry which is preliminary data.</text>
</comment>
<dbReference type="EMBL" id="JAAWWB010000036">
    <property type="protein sequence ID" value="KAG6739376.1"/>
    <property type="molecule type" value="Genomic_DNA"/>
</dbReference>